<name>A0AAW6FPV1_9FIRM</name>
<dbReference type="Proteomes" id="UP001220658">
    <property type="component" value="Unassembled WGS sequence"/>
</dbReference>
<dbReference type="SMART" id="SM01126">
    <property type="entry name" value="DDE_Tnp_IS1595"/>
    <property type="match status" value="1"/>
</dbReference>
<protein>
    <submittedName>
        <fullName evidence="2">IS1595 family transposase</fullName>
    </submittedName>
</protein>
<reference evidence="2" key="1">
    <citation type="submission" date="2023-01" db="EMBL/GenBank/DDBJ databases">
        <title>Human gut microbiome strain richness.</title>
        <authorList>
            <person name="Chen-Liaw A."/>
        </authorList>
    </citation>
    <scope>NUCLEOTIDE SEQUENCE</scope>
    <source>
        <strain evidence="2">D55st1_G4_D55t1_190419</strain>
    </source>
</reference>
<sequence length="212" mass="24876">MVGHEVEMDETYVTHCRKGRVVEGHPGKKRGTPATKRGLSDEKICILTAVQRLGKCIARSLNVAKPSSMDAETFCECITDESYVWTDGLTSYVKPLKEKNCSNKVLESYQEYDAVNHLNNVNSFHSQIQEQYRVHRGVSSKYINRYNALFMLQREYMEMDSQEILLLIMKRLRKRMCYFSYARYGRKIYLSWRLPNMAYVNKLEVKRKFLIS</sequence>
<dbReference type="InterPro" id="IPR024445">
    <property type="entry name" value="Tnp_ISXO2-like"/>
</dbReference>
<feature type="domain" description="ISXO2-like transposase" evidence="1">
    <location>
        <begin position="1"/>
        <end position="155"/>
    </location>
</feature>
<accession>A0AAW6FPV1</accession>
<dbReference type="NCBIfam" id="NF033547">
    <property type="entry name" value="transpos_IS1595"/>
    <property type="match status" value="1"/>
</dbReference>
<dbReference type="AlphaFoldDB" id="A0AAW6FPV1"/>
<evidence type="ECO:0000313" key="2">
    <source>
        <dbReference type="EMBL" id="MDC0827786.1"/>
    </source>
</evidence>
<organism evidence="2 3">
    <name type="scientific">Faecalitalea cylindroides</name>
    <dbReference type="NCBI Taxonomy" id="39483"/>
    <lineage>
        <taxon>Bacteria</taxon>
        <taxon>Bacillati</taxon>
        <taxon>Bacillota</taxon>
        <taxon>Erysipelotrichia</taxon>
        <taxon>Erysipelotrichales</taxon>
        <taxon>Erysipelotrichaceae</taxon>
        <taxon>Faecalitalea</taxon>
    </lineage>
</organism>
<dbReference type="EMBL" id="JAQNCK010000007">
    <property type="protein sequence ID" value="MDC0827786.1"/>
    <property type="molecule type" value="Genomic_DNA"/>
</dbReference>
<gene>
    <name evidence="2" type="ORF">POG00_03575</name>
</gene>
<comment type="caution">
    <text evidence="2">The sequence shown here is derived from an EMBL/GenBank/DDBJ whole genome shotgun (WGS) entry which is preliminary data.</text>
</comment>
<proteinExistence type="predicted"/>
<evidence type="ECO:0000313" key="3">
    <source>
        <dbReference type="Proteomes" id="UP001220658"/>
    </source>
</evidence>
<evidence type="ECO:0000259" key="1">
    <source>
        <dbReference type="SMART" id="SM01126"/>
    </source>
</evidence>
<dbReference type="RefSeq" id="WP_195190947.1">
    <property type="nucleotide sequence ID" value="NZ_JADMUL010000007.1"/>
</dbReference>
<dbReference type="Pfam" id="PF12762">
    <property type="entry name" value="DDE_Tnp_IS1595"/>
    <property type="match status" value="1"/>
</dbReference>